<dbReference type="InterPro" id="IPR050182">
    <property type="entry name" value="Cytochrome_P450_fam2"/>
</dbReference>
<name>E7EAU3_SCHGR</name>
<evidence type="ECO:0000256" key="5">
    <source>
        <dbReference type="ARBA" id="ARBA00023002"/>
    </source>
</evidence>
<gene>
    <name evidence="10" type="primary">CYP15A1</name>
</gene>
<dbReference type="PANTHER" id="PTHR24300:SF376">
    <property type="entry name" value="CYTOCHROME P450 15A1"/>
    <property type="match status" value="1"/>
</dbReference>
<keyword evidence="4 8" id="KW-0479">Metal-binding</keyword>
<dbReference type="SUPFAM" id="SSF48264">
    <property type="entry name" value="Cytochrome P450"/>
    <property type="match status" value="1"/>
</dbReference>
<evidence type="ECO:0000313" key="10">
    <source>
        <dbReference type="EMBL" id="ADV17351.1"/>
    </source>
</evidence>
<evidence type="ECO:0000256" key="7">
    <source>
        <dbReference type="ARBA" id="ARBA00023033"/>
    </source>
</evidence>
<evidence type="ECO:0000256" key="4">
    <source>
        <dbReference type="ARBA" id="ARBA00022723"/>
    </source>
</evidence>
<evidence type="ECO:0000256" key="8">
    <source>
        <dbReference type="PIRSR" id="PIRSR602401-1"/>
    </source>
</evidence>
<dbReference type="InterPro" id="IPR036396">
    <property type="entry name" value="Cyt_P450_sf"/>
</dbReference>
<keyword evidence="5 9" id="KW-0560">Oxidoreductase</keyword>
<dbReference type="InterPro" id="IPR001128">
    <property type="entry name" value="Cyt_P450"/>
</dbReference>
<keyword evidence="7 9" id="KW-0503">Monooxygenase</keyword>
<dbReference type="Gene3D" id="1.10.630.10">
    <property type="entry name" value="Cytochrome P450"/>
    <property type="match status" value="1"/>
</dbReference>
<dbReference type="PRINTS" id="PR00385">
    <property type="entry name" value="P450"/>
</dbReference>
<dbReference type="PRINTS" id="PR00463">
    <property type="entry name" value="EP450I"/>
</dbReference>
<sequence>MYIIYLGIVIALAVLIYFDTFKPHRFPPGPKWLPLVGNYLQLQKLRHRLGYLHLVWDDLALSYGPIIGLRLGNNLIAVICGKEAASTVLSTDAFDGRPDGFFFQTRTFNKRLGVVFTDGTHWLEQRRFLQRRLRDPDIAAEACDLVDDLAKRCQHPVPMHTAFDICVLNSLWAMLAGKRFALNDHRLSELLNIVHSSFRATDMSGGLLNQMPYLRFIAPRASGYITLVNNLQRMWNFMKETIHEHETTLTAGCPRDLIDSFLLEKEEDKNKATSSFTDEQLLSVCLDLFMAGSETTSNTLSFAILYMMRYPEIQQKVQAELDSVVGRTRLPSLADRSMMPYTEAVLMEIQRRVNTAPTSVAHRAVCDTELFGYKIPKGTTILVSIWSVHMDKQHWGDPENFRPDRFIGKDGKNKHDTWFLPFGLGRRRCLGEGLARSTMFLFFSTVLHSFSISVPAAHPVPSLDGYDGVTLSPKPFYATLTPRL</sequence>
<evidence type="ECO:0000256" key="3">
    <source>
        <dbReference type="ARBA" id="ARBA00022617"/>
    </source>
</evidence>
<dbReference type="GO" id="GO:0008395">
    <property type="term" value="F:steroid hydroxylase activity"/>
    <property type="evidence" value="ECO:0007669"/>
    <property type="project" value="TreeGrafter"/>
</dbReference>
<keyword evidence="3 8" id="KW-0349">Heme</keyword>
<reference evidence="10" key="1">
    <citation type="journal article" date="2011" name="Insect Biochem. Mol. Biol.">
        <title>Final steps in juvenile hormone biosynthesis in the desert locust, Schistocerca gregaria.</title>
        <authorList>
            <person name="Marchal E."/>
            <person name="Zhang J."/>
            <person name="Badisco L."/>
            <person name="Verlinden H."/>
            <person name="Hult E.F."/>
            <person name="Van Wielendaele P."/>
            <person name="Yagi K.J."/>
            <person name="Tobe S.S."/>
            <person name="Vanden Broeck J."/>
        </authorList>
    </citation>
    <scope>NUCLEOTIDE SEQUENCE</scope>
</reference>
<dbReference type="CDD" id="cd20651">
    <property type="entry name" value="CYP15A1-like"/>
    <property type="match status" value="1"/>
</dbReference>
<dbReference type="Pfam" id="PF00067">
    <property type="entry name" value="p450"/>
    <property type="match status" value="1"/>
</dbReference>
<dbReference type="InterPro" id="IPR002401">
    <property type="entry name" value="Cyt_P450_E_grp-I"/>
</dbReference>
<dbReference type="PROSITE" id="PS00086">
    <property type="entry name" value="CYTOCHROME_P450"/>
    <property type="match status" value="1"/>
</dbReference>
<evidence type="ECO:0000256" key="6">
    <source>
        <dbReference type="ARBA" id="ARBA00023004"/>
    </source>
</evidence>
<accession>E7EAU3</accession>
<proteinExistence type="evidence at transcript level"/>
<dbReference type="OrthoDB" id="1055148at2759"/>
<dbReference type="GO" id="GO:0006805">
    <property type="term" value="P:xenobiotic metabolic process"/>
    <property type="evidence" value="ECO:0007669"/>
    <property type="project" value="TreeGrafter"/>
</dbReference>
<dbReference type="PANTHER" id="PTHR24300">
    <property type="entry name" value="CYTOCHROME P450 508A4-RELATED"/>
    <property type="match status" value="1"/>
</dbReference>
<evidence type="ECO:0000256" key="1">
    <source>
        <dbReference type="ARBA" id="ARBA00001971"/>
    </source>
</evidence>
<comment type="similarity">
    <text evidence="2 9">Belongs to the cytochrome P450 family.</text>
</comment>
<protein>
    <submittedName>
        <fullName evidence="10">Methyl farnesoate epoxidase</fullName>
    </submittedName>
</protein>
<evidence type="ECO:0000256" key="2">
    <source>
        <dbReference type="ARBA" id="ARBA00010617"/>
    </source>
</evidence>
<dbReference type="GO" id="GO:0020037">
    <property type="term" value="F:heme binding"/>
    <property type="evidence" value="ECO:0007669"/>
    <property type="project" value="InterPro"/>
</dbReference>
<keyword evidence="6 8" id="KW-0408">Iron</keyword>
<comment type="cofactor">
    <cofactor evidence="1 8">
        <name>heme</name>
        <dbReference type="ChEBI" id="CHEBI:30413"/>
    </cofactor>
</comment>
<dbReference type="InterPro" id="IPR017972">
    <property type="entry name" value="Cyt_P450_CS"/>
</dbReference>
<dbReference type="GO" id="GO:0016712">
    <property type="term" value="F:oxidoreductase activity, acting on paired donors, with incorporation or reduction of molecular oxygen, reduced flavin or flavoprotein as one donor, and incorporation of one atom of oxygen"/>
    <property type="evidence" value="ECO:0007669"/>
    <property type="project" value="TreeGrafter"/>
</dbReference>
<dbReference type="GO" id="GO:0006082">
    <property type="term" value="P:organic acid metabolic process"/>
    <property type="evidence" value="ECO:0007669"/>
    <property type="project" value="TreeGrafter"/>
</dbReference>
<feature type="binding site" description="axial binding residue" evidence="8">
    <location>
        <position position="429"/>
    </location>
    <ligand>
        <name>heme</name>
        <dbReference type="ChEBI" id="CHEBI:30413"/>
    </ligand>
    <ligandPart>
        <name>Fe</name>
        <dbReference type="ChEBI" id="CHEBI:18248"/>
    </ligandPart>
</feature>
<dbReference type="AlphaFoldDB" id="E7EAU3"/>
<organism evidence="10">
    <name type="scientific">Schistocerca gregaria</name>
    <name type="common">Desert locust</name>
    <name type="synonym">Gryllus gregarius</name>
    <dbReference type="NCBI Taxonomy" id="7010"/>
    <lineage>
        <taxon>Eukaryota</taxon>
        <taxon>Metazoa</taxon>
        <taxon>Ecdysozoa</taxon>
        <taxon>Arthropoda</taxon>
        <taxon>Hexapoda</taxon>
        <taxon>Insecta</taxon>
        <taxon>Pterygota</taxon>
        <taxon>Neoptera</taxon>
        <taxon>Polyneoptera</taxon>
        <taxon>Orthoptera</taxon>
        <taxon>Caelifera</taxon>
        <taxon>Acrididea</taxon>
        <taxon>Acridomorpha</taxon>
        <taxon>Acridoidea</taxon>
        <taxon>Acrididae</taxon>
        <taxon>Cyrtacanthacridinae</taxon>
        <taxon>Schistocerca</taxon>
    </lineage>
</organism>
<dbReference type="SMR" id="E7EAU3"/>
<dbReference type="GO" id="GO:0005737">
    <property type="term" value="C:cytoplasm"/>
    <property type="evidence" value="ECO:0007669"/>
    <property type="project" value="TreeGrafter"/>
</dbReference>
<evidence type="ECO:0000256" key="9">
    <source>
        <dbReference type="RuleBase" id="RU000461"/>
    </source>
</evidence>
<dbReference type="FunFam" id="1.10.630.10:FF:000036">
    <property type="entry name" value="CYtochrome P450 family"/>
    <property type="match status" value="1"/>
</dbReference>
<dbReference type="EMBL" id="HQ634703">
    <property type="protein sequence ID" value="ADV17351.1"/>
    <property type="molecule type" value="mRNA"/>
</dbReference>
<dbReference type="GO" id="GO:0005506">
    <property type="term" value="F:iron ion binding"/>
    <property type="evidence" value="ECO:0007669"/>
    <property type="project" value="InterPro"/>
</dbReference>